<accession>A0A0D8I9Z1</accession>
<keyword evidence="2" id="KW-1185">Reference proteome</keyword>
<proteinExistence type="predicted"/>
<evidence type="ECO:0000313" key="1">
    <source>
        <dbReference type="EMBL" id="AKL97085.1"/>
    </source>
</evidence>
<dbReference type="PATRIC" id="fig|84022.5.peg.1769"/>
<dbReference type="STRING" id="84022.CACET_c36540"/>
<dbReference type="RefSeq" id="WP_044825883.1">
    <property type="nucleotide sequence ID" value="NZ_CP009687.1"/>
</dbReference>
<reference evidence="1 2" key="1">
    <citation type="submission" date="2014-10" db="EMBL/GenBank/DDBJ databases">
        <title>Genome sequence of Clostridium aceticum DSM 1496.</title>
        <authorList>
            <person name="Poehlein A."/>
            <person name="Schiel-Bengelsdorf B."/>
            <person name="Gottschalk G."/>
            <person name="Duerre P."/>
            <person name="Daniel R."/>
        </authorList>
    </citation>
    <scope>NUCLEOTIDE SEQUENCE [LARGE SCALE GENOMIC DNA]</scope>
    <source>
        <strain evidence="1 2">DSM 1496</strain>
    </source>
</reference>
<gene>
    <name evidence="1" type="ORF">CACET_c36540</name>
</gene>
<dbReference type="Proteomes" id="UP000035704">
    <property type="component" value="Chromosome"/>
</dbReference>
<dbReference type="Gene3D" id="1.10.287.1080">
    <property type="entry name" value="MazG-like"/>
    <property type="match status" value="1"/>
</dbReference>
<name>A0A0D8I9Z1_9CLOT</name>
<dbReference type="OrthoDB" id="2988649at2"/>
<dbReference type="EMBL" id="CP009687">
    <property type="protein sequence ID" value="AKL97085.1"/>
    <property type="molecule type" value="Genomic_DNA"/>
</dbReference>
<protein>
    <submittedName>
        <fullName evidence="1">Uncharacterized protein</fullName>
    </submittedName>
</protein>
<organism evidence="1 2">
    <name type="scientific">Clostridium aceticum</name>
    <dbReference type="NCBI Taxonomy" id="84022"/>
    <lineage>
        <taxon>Bacteria</taxon>
        <taxon>Bacillati</taxon>
        <taxon>Bacillota</taxon>
        <taxon>Clostridia</taxon>
        <taxon>Eubacteriales</taxon>
        <taxon>Clostridiaceae</taxon>
        <taxon>Clostridium</taxon>
    </lineage>
</organism>
<dbReference type="KEGG" id="cace:CACET_c36540"/>
<dbReference type="AlphaFoldDB" id="A0A0D8I9Z1"/>
<sequence>MEKFSLESFQHKVDDVLVRHSSILDILTKLQESSARINRAVAKSATFCGCIELNITKQEVPQDISYSQLKDYMSSHVTGNLCDVCREKIEQELSINFFYITALANAFNTNIEDLLNNYYENQLKTLGKYGLL</sequence>
<evidence type="ECO:0000313" key="2">
    <source>
        <dbReference type="Proteomes" id="UP000035704"/>
    </source>
</evidence>